<dbReference type="Gene3D" id="3.10.10.10">
    <property type="entry name" value="HIV Type 1 Reverse Transcriptase, subunit A, domain 1"/>
    <property type="match status" value="1"/>
</dbReference>
<name>A0A8B8MIC7_ABRPR</name>
<dbReference type="InterPro" id="IPR043502">
    <property type="entry name" value="DNA/RNA_pol_sf"/>
</dbReference>
<sequence>MFVGEYAAKFHELMKYWPYFQHEDGDEDLCTQFENGLRPEIWGAISVFQLTDLPTLDSKCRIFEANSKGGSSSGSTLSRGPVRCFRCGGPHIVRNFPQPPSTCGICKKMSHSANTCWYAPQKSGSISRSNRPASRGSIGAKLNVQGKVFAMNGSETSKSDDLIRGKCIINDRLCDVLFDSSVTHSFVSMDCVNGIGLPISSVPYNVVVSTLTAKLVVTSSVCLGCFVMIHGRNFCVDLIYLPLSQLDVVLGMDWLSSNRVLLDCKEKVLIFDDDTLRKSRLQNVGEAKTFMVLFFAEVDKTVKAEHIPVVQDFLEVFPEDVTELPPEKEIEFTIDLISRAILVSIAPYQISPVKLAEVKKQVEDLLKRQFVRPSVSPWGTLVLLVKKKDMCGLSSS</sequence>
<dbReference type="CDD" id="cd00303">
    <property type="entry name" value="retropepsin_like"/>
    <property type="match status" value="1"/>
</dbReference>
<dbReference type="OrthoDB" id="1436782at2759"/>
<gene>
    <name evidence="2" type="primary">LOC113874295</name>
</gene>
<keyword evidence="1" id="KW-1185">Reference proteome</keyword>
<protein>
    <submittedName>
        <fullName evidence="2">Uncharacterized protein LOC113874295</fullName>
    </submittedName>
</protein>
<dbReference type="SUPFAM" id="SSF50630">
    <property type="entry name" value="Acid proteases"/>
    <property type="match status" value="1"/>
</dbReference>
<dbReference type="SUPFAM" id="SSF56672">
    <property type="entry name" value="DNA/RNA polymerases"/>
    <property type="match status" value="1"/>
</dbReference>
<dbReference type="InterPro" id="IPR021109">
    <property type="entry name" value="Peptidase_aspartic_dom_sf"/>
</dbReference>
<dbReference type="RefSeq" id="XP_027368330.1">
    <property type="nucleotide sequence ID" value="XM_027512529.1"/>
</dbReference>
<dbReference type="KEGG" id="aprc:113874295"/>
<dbReference type="Gene3D" id="2.40.70.10">
    <property type="entry name" value="Acid Proteases"/>
    <property type="match status" value="1"/>
</dbReference>
<dbReference type="PANTHER" id="PTHR15503">
    <property type="entry name" value="LDOC1 RELATED"/>
    <property type="match status" value="1"/>
</dbReference>
<evidence type="ECO:0000313" key="1">
    <source>
        <dbReference type="Proteomes" id="UP000694853"/>
    </source>
</evidence>
<dbReference type="Gene3D" id="4.10.60.10">
    <property type="entry name" value="Zinc finger, CCHC-type"/>
    <property type="match status" value="1"/>
</dbReference>
<proteinExistence type="predicted"/>
<accession>A0A8B8MIC7</accession>
<dbReference type="GeneID" id="113874295"/>
<reference evidence="2" key="2">
    <citation type="submission" date="2025-08" db="UniProtKB">
        <authorList>
            <consortium name="RefSeq"/>
        </authorList>
    </citation>
    <scope>IDENTIFICATION</scope>
    <source>
        <tissue evidence="2">Young leaves</tissue>
    </source>
</reference>
<dbReference type="AlphaFoldDB" id="A0A8B8MIC7"/>
<evidence type="ECO:0000313" key="2">
    <source>
        <dbReference type="RefSeq" id="XP_027368330.1"/>
    </source>
</evidence>
<dbReference type="InterPro" id="IPR032567">
    <property type="entry name" value="RTL1-rel"/>
</dbReference>
<organism evidence="1 2">
    <name type="scientific">Abrus precatorius</name>
    <name type="common">Indian licorice</name>
    <name type="synonym">Glycine abrus</name>
    <dbReference type="NCBI Taxonomy" id="3816"/>
    <lineage>
        <taxon>Eukaryota</taxon>
        <taxon>Viridiplantae</taxon>
        <taxon>Streptophyta</taxon>
        <taxon>Embryophyta</taxon>
        <taxon>Tracheophyta</taxon>
        <taxon>Spermatophyta</taxon>
        <taxon>Magnoliopsida</taxon>
        <taxon>eudicotyledons</taxon>
        <taxon>Gunneridae</taxon>
        <taxon>Pentapetalae</taxon>
        <taxon>rosids</taxon>
        <taxon>fabids</taxon>
        <taxon>Fabales</taxon>
        <taxon>Fabaceae</taxon>
        <taxon>Papilionoideae</taxon>
        <taxon>50 kb inversion clade</taxon>
        <taxon>NPAAA clade</taxon>
        <taxon>indigoferoid/millettioid clade</taxon>
        <taxon>Abreae</taxon>
        <taxon>Abrus</taxon>
    </lineage>
</organism>
<reference evidence="1" key="1">
    <citation type="journal article" date="2019" name="Toxins">
        <title>Detection of Abrin-Like and Prepropulchellin-Like Toxin Genes and Transcripts Using Whole Genome Sequencing and Full-Length Transcript Sequencing of Abrus precatorius.</title>
        <authorList>
            <person name="Hovde B.T."/>
            <person name="Daligault H.E."/>
            <person name="Hanschen E.R."/>
            <person name="Kunde Y.A."/>
            <person name="Johnson M.B."/>
            <person name="Starkenburg S.R."/>
            <person name="Johnson S.L."/>
        </authorList>
    </citation>
    <scope>NUCLEOTIDE SEQUENCE [LARGE SCALE GENOMIC DNA]</scope>
</reference>
<dbReference type="Pfam" id="PF08284">
    <property type="entry name" value="RVP_2"/>
    <property type="match status" value="1"/>
</dbReference>
<dbReference type="Proteomes" id="UP000694853">
    <property type="component" value="Unplaced"/>
</dbReference>
<dbReference type="PANTHER" id="PTHR15503:SF45">
    <property type="entry name" value="RNA-DIRECTED DNA POLYMERASE HOMOLOG"/>
    <property type="match status" value="1"/>
</dbReference>